<dbReference type="Proteomes" id="UP000294927">
    <property type="component" value="Unassembled WGS sequence"/>
</dbReference>
<evidence type="ECO:0000256" key="4">
    <source>
        <dbReference type="ARBA" id="ARBA00023163"/>
    </source>
</evidence>
<dbReference type="GO" id="GO:0000160">
    <property type="term" value="P:phosphorelay signal transduction system"/>
    <property type="evidence" value="ECO:0007669"/>
    <property type="project" value="InterPro"/>
</dbReference>
<protein>
    <submittedName>
        <fullName evidence="7">DNA-binding SARP family transcriptional activator</fullName>
    </submittedName>
</protein>
<comment type="caution">
    <text evidence="7">The sequence shown here is derived from an EMBL/GenBank/DDBJ whole genome shotgun (WGS) entry which is preliminary data.</text>
</comment>
<dbReference type="PANTHER" id="PTHR35807:SF1">
    <property type="entry name" value="TRANSCRIPTIONAL REGULATOR REDD"/>
    <property type="match status" value="1"/>
</dbReference>
<dbReference type="SUPFAM" id="SSF46894">
    <property type="entry name" value="C-terminal effector domain of the bipartite response regulators"/>
    <property type="match status" value="1"/>
</dbReference>
<dbReference type="PANTHER" id="PTHR35807">
    <property type="entry name" value="TRANSCRIPTIONAL REGULATOR REDD-RELATED"/>
    <property type="match status" value="1"/>
</dbReference>
<dbReference type="SMART" id="SM01043">
    <property type="entry name" value="BTAD"/>
    <property type="match status" value="1"/>
</dbReference>
<keyword evidence="3 5" id="KW-0238">DNA-binding</keyword>
<dbReference type="InterPro" id="IPR016032">
    <property type="entry name" value="Sig_transdc_resp-reg_C-effctor"/>
</dbReference>
<reference evidence="7 8" key="1">
    <citation type="submission" date="2019-03" db="EMBL/GenBank/DDBJ databases">
        <title>Genomic Encyclopedia of Archaeal and Bacterial Type Strains, Phase II (KMG-II): from individual species to whole genera.</title>
        <authorList>
            <person name="Goeker M."/>
        </authorList>
    </citation>
    <scope>NUCLEOTIDE SEQUENCE [LARGE SCALE GENOMIC DNA]</scope>
    <source>
        <strain evidence="7 8">DSM 45499</strain>
    </source>
</reference>
<dbReference type="RefSeq" id="WP_166664242.1">
    <property type="nucleotide sequence ID" value="NZ_SOCP01000009.1"/>
</dbReference>
<evidence type="ECO:0000313" key="8">
    <source>
        <dbReference type="Proteomes" id="UP000294927"/>
    </source>
</evidence>
<dbReference type="Gene3D" id="1.25.40.10">
    <property type="entry name" value="Tetratricopeptide repeat domain"/>
    <property type="match status" value="1"/>
</dbReference>
<dbReference type="PROSITE" id="PS51755">
    <property type="entry name" value="OMPR_PHOB"/>
    <property type="match status" value="1"/>
</dbReference>
<gene>
    <name evidence="7" type="ORF">CLV71_109147</name>
</gene>
<dbReference type="SUPFAM" id="SSF48452">
    <property type="entry name" value="TPR-like"/>
    <property type="match status" value="1"/>
</dbReference>
<dbReference type="InterPro" id="IPR011990">
    <property type="entry name" value="TPR-like_helical_dom_sf"/>
</dbReference>
<evidence type="ECO:0000313" key="7">
    <source>
        <dbReference type="EMBL" id="TDV47912.1"/>
    </source>
</evidence>
<dbReference type="GO" id="GO:0003677">
    <property type="term" value="F:DNA binding"/>
    <property type="evidence" value="ECO:0007669"/>
    <property type="project" value="UniProtKB-UniRule"/>
</dbReference>
<dbReference type="Gene3D" id="1.10.10.10">
    <property type="entry name" value="Winged helix-like DNA-binding domain superfamily/Winged helix DNA-binding domain"/>
    <property type="match status" value="1"/>
</dbReference>
<feature type="domain" description="OmpR/PhoB-type" evidence="6">
    <location>
        <begin position="1"/>
        <end position="95"/>
    </location>
</feature>
<keyword evidence="8" id="KW-1185">Reference proteome</keyword>
<dbReference type="EMBL" id="SOCP01000009">
    <property type="protein sequence ID" value="TDV47912.1"/>
    <property type="molecule type" value="Genomic_DNA"/>
</dbReference>
<dbReference type="InterPro" id="IPR051677">
    <property type="entry name" value="AfsR-DnrI-RedD_regulator"/>
</dbReference>
<dbReference type="CDD" id="cd15831">
    <property type="entry name" value="BTAD"/>
    <property type="match status" value="1"/>
</dbReference>
<evidence type="ECO:0000256" key="3">
    <source>
        <dbReference type="ARBA" id="ARBA00023125"/>
    </source>
</evidence>
<dbReference type="SMART" id="SM00862">
    <property type="entry name" value="Trans_reg_C"/>
    <property type="match status" value="1"/>
</dbReference>
<dbReference type="InterPro" id="IPR005158">
    <property type="entry name" value="BTAD"/>
</dbReference>
<evidence type="ECO:0000256" key="5">
    <source>
        <dbReference type="PROSITE-ProRule" id="PRU01091"/>
    </source>
</evidence>
<proteinExistence type="inferred from homology"/>
<accession>A0A4R7VFC1</accession>
<evidence type="ECO:0000256" key="1">
    <source>
        <dbReference type="ARBA" id="ARBA00005820"/>
    </source>
</evidence>
<keyword evidence="4" id="KW-0804">Transcription</keyword>
<dbReference type="InterPro" id="IPR036388">
    <property type="entry name" value="WH-like_DNA-bd_sf"/>
</dbReference>
<dbReference type="Pfam" id="PF03704">
    <property type="entry name" value="BTAD"/>
    <property type="match status" value="1"/>
</dbReference>
<evidence type="ECO:0000259" key="6">
    <source>
        <dbReference type="PROSITE" id="PS51755"/>
    </source>
</evidence>
<sequence length="257" mass="28319">MKFFVLGSLEVADGAAPTDLGGVKQRAVLGYLLLHANQVVPNSRMLNALWDGQPPSTARKMVQNAVSAIRRMLAAAEPGCSAELVTHAPGYQLRVAEDDVDMYRFRALVHKGRDAADSGAPVRGAHLLREALRLWRGRALADLVESGTVWSELSAVEDERLTALEDCFEAELQCGRHREITPELEVLTAAEPLRERLCVQFMLALYRSGRQVDALNVYRRTRAALVDGLGIEPGPELQALQHRILDHHSSIQVPVYA</sequence>
<evidence type="ECO:0000256" key="2">
    <source>
        <dbReference type="ARBA" id="ARBA00023015"/>
    </source>
</evidence>
<name>A0A4R7VFC1_9PSEU</name>
<dbReference type="FunFam" id="1.25.40.10:FF:000222">
    <property type="entry name" value="SARP family transcriptional regulator"/>
    <property type="match status" value="1"/>
</dbReference>
<keyword evidence="2" id="KW-0805">Transcription regulation</keyword>
<dbReference type="GO" id="GO:0006355">
    <property type="term" value="P:regulation of DNA-templated transcription"/>
    <property type="evidence" value="ECO:0007669"/>
    <property type="project" value="InterPro"/>
</dbReference>
<organism evidence="7 8">
    <name type="scientific">Actinophytocola oryzae</name>
    <dbReference type="NCBI Taxonomy" id="502181"/>
    <lineage>
        <taxon>Bacteria</taxon>
        <taxon>Bacillati</taxon>
        <taxon>Actinomycetota</taxon>
        <taxon>Actinomycetes</taxon>
        <taxon>Pseudonocardiales</taxon>
        <taxon>Pseudonocardiaceae</taxon>
    </lineage>
</organism>
<comment type="similarity">
    <text evidence="1">Belongs to the AfsR/DnrI/RedD regulatory family.</text>
</comment>
<dbReference type="Pfam" id="PF00486">
    <property type="entry name" value="Trans_reg_C"/>
    <property type="match status" value="1"/>
</dbReference>
<dbReference type="InterPro" id="IPR001867">
    <property type="entry name" value="OmpR/PhoB-type_DNA-bd"/>
</dbReference>
<feature type="DNA-binding region" description="OmpR/PhoB-type" evidence="5">
    <location>
        <begin position="1"/>
        <end position="95"/>
    </location>
</feature>
<dbReference type="AlphaFoldDB" id="A0A4R7VFC1"/>